<reference evidence="2 3" key="1">
    <citation type="submission" date="2021-06" db="EMBL/GenBank/DDBJ databases">
        <title>Genome sequence of Babesia caballi.</title>
        <authorList>
            <person name="Yamagishi J."/>
            <person name="Kidaka T."/>
            <person name="Ochi A."/>
        </authorList>
    </citation>
    <scope>NUCLEOTIDE SEQUENCE [LARGE SCALE GENOMIC DNA]</scope>
    <source>
        <strain evidence="2">USDA-D6B2</strain>
    </source>
</reference>
<name>A0AAV4LR29_BABCB</name>
<dbReference type="Proteomes" id="UP001497744">
    <property type="component" value="Unassembled WGS sequence"/>
</dbReference>
<dbReference type="RefSeq" id="XP_067714370.1">
    <property type="nucleotide sequence ID" value="XM_067858269.1"/>
</dbReference>
<keyword evidence="3" id="KW-1185">Reference proteome</keyword>
<comment type="caution">
    <text evidence="2">The sequence shown here is derived from an EMBL/GenBank/DDBJ whole genome shotgun (WGS) entry which is preliminary data.</text>
</comment>
<dbReference type="EMBL" id="BPLF01000001">
    <property type="protein sequence ID" value="GIX62301.1"/>
    <property type="molecule type" value="Genomic_DNA"/>
</dbReference>
<evidence type="ECO:0000313" key="3">
    <source>
        <dbReference type="Proteomes" id="UP001497744"/>
    </source>
</evidence>
<dbReference type="AlphaFoldDB" id="A0AAV4LR29"/>
<organism evidence="2 3">
    <name type="scientific">Babesia caballi</name>
    <dbReference type="NCBI Taxonomy" id="5871"/>
    <lineage>
        <taxon>Eukaryota</taxon>
        <taxon>Sar</taxon>
        <taxon>Alveolata</taxon>
        <taxon>Apicomplexa</taxon>
        <taxon>Aconoidasida</taxon>
        <taxon>Piroplasmida</taxon>
        <taxon>Babesiidae</taxon>
        <taxon>Babesia</taxon>
    </lineage>
</organism>
<evidence type="ECO:0000313" key="2">
    <source>
        <dbReference type="EMBL" id="GIX62301.1"/>
    </source>
</evidence>
<sequence length="233" mass="24837">MVESAPSNSHAPGYRCDIKNRGASRMGDSRGTQWGRERVVHKQVAAGLHQQEDAVVAVEHAAAHLAEQLGIKSERLLVVGVQLHAHNFQQVGSDFQHSLDTGGGAQPALRKVGDQAGAERVELGGGGKVARVPIHNSLDEWREVVQHHGFPARAVVPGAGAYEPDVLVGDGGFLVGVEALHPDFEHVLGQRQVLRTEHLHKLHEDAGAGEALLEAATATKRADLADELAADEH</sequence>
<proteinExistence type="predicted"/>
<evidence type="ECO:0000256" key="1">
    <source>
        <dbReference type="SAM" id="MobiDB-lite"/>
    </source>
</evidence>
<feature type="compositionally biased region" description="Polar residues" evidence="1">
    <location>
        <begin position="1"/>
        <end position="10"/>
    </location>
</feature>
<accession>A0AAV4LR29</accession>
<protein>
    <submittedName>
        <fullName evidence="2">Aldo/keto reductase</fullName>
    </submittedName>
</protein>
<feature type="region of interest" description="Disordered" evidence="1">
    <location>
        <begin position="1"/>
        <end position="32"/>
    </location>
</feature>
<dbReference type="GeneID" id="94193782"/>
<gene>
    <name evidence="2" type="ORF">BcabD6B2_17360</name>
</gene>